<dbReference type="AlphaFoldDB" id="A0A0A8L434"/>
<evidence type="ECO:0000256" key="3">
    <source>
        <dbReference type="ARBA" id="ARBA00023002"/>
    </source>
</evidence>
<dbReference type="SUPFAM" id="SSF51735">
    <property type="entry name" value="NAD(P)-binding Rossmann-fold domains"/>
    <property type="match status" value="1"/>
</dbReference>
<dbReference type="Proteomes" id="UP000031516">
    <property type="component" value="Unassembled WGS sequence"/>
</dbReference>
<evidence type="ECO:0000313" key="7">
    <source>
        <dbReference type="Proteomes" id="UP000031516"/>
    </source>
</evidence>
<dbReference type="PANTHER" id="PTHR24320:SF282">
    <property type="entry name" value="WW DOMAIN-CONTAINING OXIDOREDUCTASE"/>
    <property type="match status" value="1"/>
</dbReference>
<name>A0A0A8L434_9SACH</name>
<dbReference type="Gene3D" id="3.40.50.720">
    <property type="entry name" value="NAD(P)-binding Rossmann-like Domain"/>
    <property type="match status" value="1"/>
</dbReference>
<organism evidence="6 7">
    <name type="scientific">Kluyveromyces dobzhanskii CBS 2104</name>
    <dbReference type="NCBI Taxonomy" id="1427455"/>
    <lineage>
        <taxon>Eukaryota</taxon>
        <taxon>Fungi</taxon>
        <taxon>Dikarya</taxon>
        <taxon>Ascomycota</taxon>
        <taxon>Saccharomycotina</taxon>
        <taxon>Saccharomycetes</taxon>
        <taxon>Saccharomycetales</taxon>
        <taxon>Saccharomycetaceae</taxon>
        <taxon>Kluyveromyces</taxon>
    </lineage>
</organism>
<feature type="transmembrane region" description="Helical" evidence="5">
    <location>
        <begin position="245"/>
        <end position="263"/>
    </location>
</feature>
<evidence type="ECO:0000313" key="6">
    <source>
        <dbReference type="EMBL" id="CDO92884.1"/>
    </source>
</evidence>
<keyword evidence="5" id="KW-1133">Transmembrane helix</keyword>
<dbReference type="InterPro" id="IPR002347">
    <property type="entry name" value="SDR_fam"/>
</dbReference>
<evidence type="ECO:0000256" key="2">
    <source>
        <dbReference type="ARBA" id="ARBA00022857"/>
    </source>
</evidence>
<keyword evidence="5" id="KW-0472">Membrane</keyword>
<proteinExistence type="inferred from homology"/>
<evidence type="ECO:0000256" key="5">
    <source>
        <dbReference type="SAM" id="Phobius"/>
    </source>
</evidence>
<comment type="similarity">
    <text evidence="1 4">Belongs to the short-chain dehydrogenases/reductases (SDR) family.</text>
</comment>
<gene>
    <name evidence="6" type="ORF">KLDO_g1193</name>
</gene>
<dbReference type="PRINTS" id="PR00080">
    <property type="entry name" value="SDRFAMILY"/>
</dbReference>
<dbReference type="PRINTS" id="PR00081">
    <property type="entry name" value="GDHRDH"/>
</dbReference>
<keyword evidence="3" id="KW-0560">Oxidoreductase</keyword>
<reference evidence="6 7" key="1">
    <citation type="submission" date="2014-03" db="EMBL/GenBank/DDBJ databases">
        <title>The genome of Kluyveromyces dobzhanskii.</title>
        <authorList>
            <person name="Nystedt B."/>
            <person name="Astrom S."/>
        </authorList>
    </citation>
    <scope>NUCLEOTIDE SEQUENCE [LARGE SCALE GENOMIC DNA]</scope>
    <source>
        <strain evidence="6 7">CBS 2104</strain>
    </source>
</reference>
<accession>A0A0A8L434</accession>
<protein>
    <submittedName>
        <fullName evidence="6">WGS project CCBQ000000000 data, contig 00099</fullName>
    </submittedName>
</protein>
<dbReference type="Pfam" id="PF00106">
    <property type="entry name" value="adh_short"/>
    <property type="match status" value="2"/>
</dbReference>
<dbReference type="PANTHER" id="PTHR24320">
    <property type="entry name" value="RETINOL DEHYDROGENASE"/>
    <property type="match status" value="1"/>
</dbReference>
<sequence>MWEEFDVTTLPYYDPELDNKVALVTGGNSGIGYYTVLHLYLHGFKVYLGGRNSSRVNHAIKDIKKEAKARLRKDIEDKHSNSLITRKTGKLEYLHIDLTDLSSVEKAATKFLAQEDHLDVLINNAGVMAIPYELTKDNFEIQMQTNYISHFLLTMRVLPLVKVSKGRVITVSSVGHHLILVNCKPGSQFNYWPSMFFMWCRYALAKTASIQFTKMLAIKNPDILCMSLHPGLVMNTNLFSYCTRLPFVGMFFWILFQFVGYLFGVSNEQGAISTLKCALSSELSPEYDNGAYFTTGGYPSKPSHVANSLDNAASTWIWTVHELRDRGHEV</sequence>
<keyword evidence="7" id="KW-1185">Reference proteome</keyword>
<keyword evidence="2" id="KW-0521">NADP</keyword>
<dbReference type="EMBL" id="CCBQ010000019">
    <property type="protein sequence ID" value="CDO92884.1"/>
    <property type="molecule type" value="Genomic_DNA"/>
</dbReference>
<keyword evidence="5" id="KW-0812">Transmembrane</keyword>
<evidence type="ECO:0000256" key="1">
    <source>
        <dbReference type="ARBA" id="ARBA00006484"/>
    </source>
</evidence>
<dbReference type="InterPro" id="IPR036291">
    <property type="entry name" value="NAD(P)-bd_dom_sf"/>
</dbReference>
<evidence type="ECO:0000256" key="4">
    <source>
        <dbReference type="RuleBase" id="RU000363"/>
    </source>
</evidence>
<dbReference type="GO" id="GO:0016491">
    <property type="term" value="F:oxidoreductase activity"/>
    <property type="evidence" value="ECO:0007669"/>
    <property type="project" value="UniProtKB-KW"/>
</dbReference>
<comment type="caution">
    <text evidence="6">The sequence shown here is derived from an EMBL/GenBank/DDBJ whole genome shotgun (WGS) entry which is preliminary data.</text>
</comment>
<dbReference type="OrthoDB" id="191139at2759"/>